<keyword evidence="2" id="KW-1185">Reference proteome</keyword>
<dbReference type="EMBL" id="QJNU01000031">
    <property type="protein sequence ID" value="RYP09723.1"/>
    <property type="molecule type" value="Genomic_DNA"/>
</dbReference>
<proteinExistence type="predicted"/>
<reference evidence="1 2" key="1">
    <citation type="submission" date="2018-06" db="EMBL/GenBank/DDBJ databases">
        <title>Complete Genomes of Monosporascus.</title>
        <authorList>
            <person name="Robinson A.J."/>
            <person name="Natvig D.O."/>
        </authorList>
    </citation>
    <scope>NUCLEOTIDE SEQUENCE [LARGE SCALE GENOMIC DNA]</scope>
    <source>
        <strain evidence="1 2">CBS 110550</strain>
    </source>
</reference>
<dbReference type="Proteomes" id="UP000293360">
    <property type="component" value="Unassembled WGS sequence"/>
</dbReference>
<comment type="caution">
    <text evidence="1">The sequence shown here is derived from an EMBL/GenBank/DDBJ whole genome shotgun (WGS) entry which is preliminary data.</text>
</comment>
<sequence length="109" mass="12328">MQFTTSLIPCEKAIPGSSVEPCQERRVVHAEFYDQRHRSGRLLSEQDFVQDEAFCTSKLKEALRLTCEVCVDRAFFNTDLCNTIMNDFSTVPPGITSSFVQGVEAVQFQ</sequence>
<accession>A0A4Q4TVX0</accession>
<dbReference type="AlphaFoldDB" id="A0A4Q4TVX0"/>
<name>A0A4Q4TVX0_9PEZI</name>
<evidence type="ECO:0000313" key="1">
    <source>
        <dbReference type="EMBL" id="RYP09723.1"/>
    </source>
</evidence>
<gene>
    <name evidence="1" type="ORF">DL764_001149</name>
</gene>
<organism evidence="1 2">
    <name type="scientific">Monosporascus ibericus</name>
    <dbReference type="NCBI Taxonomy" id="155417"/>
    <lineage>
        <taxon>Eukaryota</taxon>
        <taxon>Fungi</taxon>
        <taxon>Dikarya</taxon>
        <taxon>Ascomycota</taxon>
        <taxon>Pezizomycotina</taxon>
        <taxon>Sordariomycetes</taxon>
        <taxon>Xylariomycetidae</taxon>
        <taxon>Xylariales</taxon>
        <taxon>Xylariales incertae sedis</taxon>
        <taxon>Monosporascus</taxon>
    </lineage>
</organism>
<evidence type="ECO:0000313" key="2">
    <source>
        <dbReference type="Proteomes" id="UP000293360"/>
    </source>
</evidence>
<protein>
    <submittedName>
        <fullName evidence="1">Uncharacterized protein</fullName>
    </submittedName>
</protein>
<dbReference type="OrthoDB" id="4743981at2759"/>